<evidence type="ECO:0000313" key="1">
    <source>
        <dbReference type="EMBL" id="PKR81623.1"/>
    </source>
</evidence>
<proteinExistence type="predicted"/>
<comment type="caution">
    <text evidence="1">The sequence shown here is derived from an EMBL/GenBank/DDBJ whole genome shotgun (WGS) entry which is preliminary data.</text>
</comment>
<sequence>MLLSFIQLFAQPVTTISGIAESYVGEEVKVFTIDDYLSRITTQVASTTVQKDSTFKVSFFNKQTRKLRIEVGKNHFHIYTQPKAKYKVFVSESSPYIDANAERIEVEFFFLDLPKTDINYKILMFEDAQLSFLEEHYYHKSLKSVNFVSKLDTFKNEISQRYATDTSKFFHAYMRYSFASIDNLSFLGQRNAFEKYDFYIKPETVLYQNDRYMDYILHYYKLYETQLPNEVNELFYKGVVNSSPTIILNALGGDIALKNIRLRELIMIRMLSEVFYTNIYPQTNVLTVLDSVANHAIFDEHKKIAKNIKFRLLDLVPGSEMPDFNISVNGTKKYNSDYRGKHLYIHFANRNVQQSIDDLKLISLLKKKYGKHIQFLTILTSNPTDTLLNDASSFIKTHNVSWDLAVLSNQDPLLERLNVSSYPHYLLLDAAGNVVASPALLPRPNNEYETIENIFVRIERRYRLLEQRE</sequence>
<protein>
    <recommendedName>
        <fullName evidence="3">Thioredoxin-like fold domain-containing protein</fullName>
    </recommendedName>
</protein>
<dbReference type="Proteomes" id="UP000236654">
    <property type="component" value="Unassembled WGS sequence"/>
</dbReference>
<accession>A0A2I0R4W5</accession>
<name>A0A2I0R4W5_9FLAO</name>
<dbReference type="SUPFAM" id="SSF52833">
    <property type="entry name" value="Thioredoxin-like"/>
    <property type="match status" value="1"/>
</dbReference>
<dbReference type="Gene3D" id="3.40.30.10">
    <property type="entry name" value="Glutaredoxin"/>
    <property type="match status" value="1"/>
</dbReference>
<dbReference type="AlphaFoldDB" id="A0A2I0R4W5"/>
<evidence type="ECO:0000313" key="2">
    <source>
        <dbReference type="Proteomes" id="UP000236654"/>
    </source>
</evidence>
<keyword evidence="2" id="KW-1185">Reference proteome</keyword>
<dbReference type="EMBL" id="PJNI01000002">
    <property type="protein sequence ID" value="PKR81623.1"/>
    <property type="molecule type" value="Genomic_DNA"/>
</dbReference>
<dbReference type="InterPro" id="IPR036249">
    <property type="entry name" value="Thioredoxin-like_sf"/>
</dbReference>
<reference evidence="1 2" key="1">
    <citation type="submission" date="2017-12" db="EMBL/GenBank/DDBJ databases">
        <title>The draft genome sequence of Brumimicrobium saltpan LHR20.</title>
        <authorList>
            <person name="Do Z.-J."/>
            <person name="Luo H.-R."/>
        </authorList>
    </citation>
    <scope>NUCLEOTIDE SEQUENCE [LARGE SCALE GENOMIC DNA]</scope>
    <source>
        <strain evidence="1 2">LHR20</strain>
    </source>
</reference>
<organism evidence="1 2">
    <name type="scientific">Brumimicrobium salinarum</name>
    <dbReference type="NCBI Taxonomy" id="2058658"/>
    <lineage>
        <taxon>Bacteria</taxon>
        <taxon>Pseudomonadati</taxon>
        <taxon>Bacteroidota</taxon>
        <taxon>Flavobacteriia</taxon>
        <taxon>Flavobacteriales</taxon>
        <taxon>Crocinitomicaceae</taxon>
        <taxon>Brumimicrobium</taxon>
    </lineage>
</organism>
<evidence type="ECO:0008006" key="3">
    <source>
        <dbReference type="Google" id="ProtNLM"/>
    </source>
</evidence>
<gene>
    <name evidence="1" type="ORF">CW751_03615</name>
</gene>